<dbReference type="AlphaFoldDB" id="A0A0F9ZUN2"/>
<evidence type="ECO:0000313" key="2">
    <source>
        <dbReference type="Proteomes" id="UP000033995"/>
    </source>
</evidence>
<proteinExistence type="predicted"/>
<dbReference type="Pfam" id="PF05973">
    <property type="entry name" value="Gp49"/>
    <property type="match status" value="1"/>
</dbReference>
<organism evidence="1 2">
    <name type="scientific">Candidatus Woesebacteria bacterium GW2011_GWA2_33_28</name>
    <dbReference type="NCBI Taxonomy" id="1618561"/>
    <lineage>
        <taxon>Bacteria</taxon>
        <taxon>Candidatus Woeseibacteriota</taxon>
    </lineage>
</organism>
<gene>
    <name evidence="1" type="ORF">UR38_C0002G0062</name>
</gene>
<name>A0A0F9ZUN2_9BACT</name>
<protein>
    <submittedName>
        <fullName evidence="1">Phage-related protein</fullName>
    </submittedName>
</protein>
<evidence type="ECO:0000313" key="1">
    <source>
        <dbReference type="EMBL" id="KKP47959.1"/>
    </source>
</evidence>
<dbReference type="InterPro" id="IPR009241">
    <property type="entry name" value="HigB-like"/>
</dbReference>
<accession>A0A0F9ZUN2</accession>
<comment type="caution">
    <text evidence="1">The sequence shown here is derived from an EMBL/GenBank/DDBJ whole genome shotgun (WGS) entry which is preliminary data.</text>
</comment>
<reference evidence="1 2" key="1">
    <citation type="journal article" date="2015" name="Nature">
        <title>rRNA introns, odd ribosomes, and small enigmatic genomes across a large radiation of phyla.</title>
        <authorList>
            <person name="Brown C.T."/>
            <person name="Hug L.A."/>
            <person name="Thomas B.C."/>
            <person name="Sharon I."/>
            <person name="Castelle C.J."/>
            <person name="Singh A."/>
            <person name="Wilkins M.J."/>
            <person name="Williams K.H."/>
            <person name="Banfield J.F."/>
        </authorList>
    </citation>
    <scope>NUCLEOTIDE SEQUENCE [LARGE SCALE GENOMIC DNA]</scope>
</reference>
<dbReference type="Proteomes" id="UP000033995">
    <property type="component" value="Unassembled WGS sequence"/>
</dbReference>
<dbReference type="EMBL" id="LBOZ01000002">
    <property type="protein sequence ID" value="KKP47959.1"/>
    <property type="molecule type" value="Genomic_DNA"/>
</dbReference>
<sequence>MFIVEFYKSPNGKEVVKKTYFEYSDKQRAKIAKSMANLKEYGINQAIANLRKLLGTHLWEYRILGKDNIRIICVSLPSNRIMVLHIFTKKSQKTSTKDLKTSIERYKLVLDK</sequence>